<dbReference type="Pfam" id="PF24494">
    <property type="entry name" value="DUF7587"/>
    <property type="match status" value="1"/>
</dbReference>
<dbReference type="InterPro" id="IPR056009">
    <property type="entry name" value="DUF7587"/>
</dbReference>
<feature type="domain" description="DUF7587" evidence="1">
    <location>
        <begin position="25"/>
        <end position="148"/>
    </location>
</feature>
<dbReference type="AlphaFoldDB" id="A0A9W9FIW5"/>
<name>A0A9W9FIW5_9EURO</name>
<dbReference type="EMBL" id="JAPQKH010000004">
    <property type="protein sequence ID" value="KAJ5100989.1"/>
    <property type="molecule type" value="Genomic_DNA"/>
</dbReference>
<reference evidence="2" key="1">
    <citation type="submission" date="2022-11" db="EMBL/GenBank/DDBJ databases">
        <authorList>
            <person name="Petersen C."/>
        </authorList>
    </citation>
    <scope>NUCLEOTIDE SEQUENCE</scope>
    <source>
        <strain evidence="2">IBT 30069</strain>
    </source>
</reference>
<dbReference type="OrthoDB" id="4152607at2759"/>
<dbReference type="Proteomes" id="UP001149165">
    <property type="component" value="Unassembled WGS sequence"/>
</dbReference>
<proteinExistence type="predicted"/>
<evidence type="ECO:0000259" key="1">
    <source>
        <dbReference type="Pfam" id="PF24494"/>
    </source>
</evidence>
<gene>
    <name evidence="2" type="ORF">N7456_007041</name>
</gene>
<reference evidence="2" key="2">
    <citation type="journal article" date="2023" name="IMA Fungus">
        <title>Comparative genomic study of the Penicillium genus elucidates a diverse pangenome and 15 lateral gene transfer events.</title>
        <authorList>
            <person name="Petersen C."/>
            <person name="Sorensen T."/>
            <person name="Nielsen M.R."/>
            <person name="Sondergaard T.E."/>
            <person name="Sorensen J.L."/>
            <person name="Fitzpatrick D.A."/>
            <person name="Frisvad J.C."/>
            <person name="Nielsen K.L."/>
        </authorList>
    </citation>
    <scope>NUCLEOTIDE SEQUENCE</scope>
    <source>
        <strain evidence="2">IBT 30069</strain>
    </source>
</reference>
<sequence length="296" mass="33408">MEERTLFTPNPFQKSQLKCFSAANIPTYLFRVVAPGTAGSTSMSTITSKALSDPECSNHPDDIFRLNPTNAAALIHAHFEWKCGEKCNFISWTSSLLFALHYGLYRHRNDHDKPDLSRILIYILDTSGLSEGTLIKDLDILDAFKRESAGLNDFLHMRRGQDQKRYYFGEYITQGQLEIDGRCASVSLQQMIELGLFELHPGLSDKDRWGSLAKRVLELRRESTSSHTTTPAEIRRAITIAQCCFGDRWVVPLSAMLLALRPRAQDNAKIAAAYSAIFAGESRTFFEDFIPFIDIS</sequence>
<evidence type="ECO:0000313" key="2">
    <source>
        <dbReference type="EMBL" id="KAJ5100989.1"/>
    </source>
</evidence>
<evidence type="ECO:0000313" key="3">
    <source>
        <dbReference type="Proteomes" id="UP001149165"/>
    </source>
</evidence>
<keyword evidence="3" id="KW-1185">Reference proteome</keyword>
<organism evidence="2 3">
    <name type="scientific">Penicillium angulare</name>
    <dbReference type="NCBI Taxonomy" id="116970"/>
    <lineage>
        <taxon>Eukaryota</taxon>
        <taxon>Fungi</taxon>
        <taxon>Dikarya</taxon>
        <taxon>Ascomycota</taxon>
        <taxon>Pezizomycotina</taxon>
        <taxon>Eurotiomycetes</taxon>
        <taxon>Eurotiomycetidae</taxon>
        <taxon>Eurotiales</taxon>
        <taxon>Aspergillaceae</taxon>
        <taxon>Penicillium</taxon>
    </lineage>
</organism>
<protein>
    <recommendedName>
        <fullName evidence="1">DUF7587 domain-containing protein</fullName>
    </recommendedName>
</protein>
<comment type="caution">
    <text evidence="2">The sequence shown here is derived from an EMBL/GenBank/DDBJ whole genome shotgun (WGS) entry which is preliminary data.</text>
</comment>
<accession>A0A9W9FIW5</accession>